<dbReference type="PROSITE" id="PS50113">
    <property type="entry name" value="PAC"/>
    <property type="match status" value="4"/>
</dbReference>
<feature type="domain" description="PAC" evidence="2">
    <location>
        <begin position="467"/>
        <end position="518"/>
    </location>
</feature>
<evidence type="ECO:0000259" key="3">
    <source>
        <dbReference type="PROSITE" id="PS50883"/>
    </source>
</evidence>
<feature type="domain" description="PAS" evidence="1">
    <location>
        <begin position="393"/>
        <end position="463"/>
    </location>
</feature>
<dbReference type="InterPro" id="IPR001610">
    <property type="entry name" value="PAC"/>
</dbReference>
<feature type="domain" description="PAS" evidence="1">
    <location>
        <begin position="31"/>
        <end position="88"/>
    </location>
</feature>
<evidence type="ECO:0000313" key="8">
    <source>
        <dbReference type="Proteomes" id="UP000622638"/>
    </source>
</evidence>
<dbReference type="PROSITE" id="PS50112">
    <property type="entry name" value="PAS"/>
    <property type="match status" value="4"/>
</dbReference>
<feature type="domain" description="PAS" evidence="1">
    <location>
        <begin position="143"/>
        <end position="199"/>
    </location>
</feature>
<evidence type="ECO:0000313" key="7">
    <source>
        <dbReference type="Proteomes" id="UP000430634"/>
    </source>
</evidence>
<dbReference type="Pfam" id="PF00990">
    <property type="entry name" value="GGDEF"/>
    <property type="match status" value="1"/>
</dbReference>
<dbReference type="SMART" id="SM00267">
    <property type="entry name" value="GGDEF"/>
    <property type="match status" value="1"/>
</dbReference>
<dbReference type="InterPro" id="IPR029787">
    <property type="entry name" value="Nucleotide_cyclase"/>
</dbReference>
<feature type="domain" description="EAL" evidence="3">
    <location>
        <begin position="699"/>
        <end position="951"/>
    </location>
</feature>
<reference evidence="5" key="1">
    <citation type="journal article" date="2014" name="Int. J. Syst. Evol. Microbiol.">
        <title>Complete genome of a new Firmicutes species belonging to the dominant human colonic microbiota ('Ruminococcus bicirculans') reveals two chromosomes and a selective capacity to utilize plant glucans.</title>
        <authorList>
            <consortium name="NISC Comparative Sequencing Program"/>
            <person name="Wegmann U."/>
            <person name="Louis P."/>
            <person name="Goesmann A."/>
            <person name="Henrissat B."/>
            <person name="Duncan S.H."/>
            <person name="Flint H.J."/>
        </authorList>
    </citation>
    <scope>NUCLEOTIDE SEQUENCE</scope>
    <source>
        <strain evidence="5">CGMCC 1.15931</strain>
    </source>
</reference>
<dbReference type="OrthoDB" id="8733003at2"/>
<protein>
    <submittedName>
        <fullName evidence="6">PAS domain S-box protein</fullName>
    </submittedName>
</protein>
<dbReference type="InterPro" id="IPR052155">
    <property type="entry name" value="Biofilm_reg_signaling"/>
</dbReference>
<dbReference type="Pfam" id="PF00563">
    <property type="entry name" value="EAL"/>
    <property type="match status" value="1"/>
</dbReference>
<dbReference type="Pfam" id="PF13426">
    <property type="entry name" value="PAS_9"/>
    <property type="match status" value="2"/>
</dbReference>
<dbReference type="InterPro" id="IPR000700">
    <property type="entry name" value="PAS-assoc_C"/>
</dbReference>
<proteinExistence type="predicted"/>
<evidence type="ECO:0000259" key="4">
    <source>
        <dbReference type="PROSITE" id="PS50887"/>
    </source>
</evidence>
<dbReference type="SMART" id="SM00086">
    <property type="entry name" value="PAC"/>
    <property type="match status" value="4"/>
</dbReference>
<dbReference type="InterPro" id="IPR000014">
    <property type="entry name" value="PAS"/>
</dbReference>
<dbReference type="SUPFAM" id="SSF55073">
    <property type="entry name" value="Nucleotide cyclase"/>
    <property type="match status" value="1"/>
</dbReference>
<organism evidence="6 7">
    <name type="scientific">Pseudoduganella buxea</name>
    <dbReference type="NCBI Taxonomy" id="1949069"/>
    <lineage>
        <taxon>Bacteria</taxon>
        <taxon>Pseudomonadati</taxon>
        <taxon>Pseudomonadota</taxon>
        <taxon>Betaproteobacteria</taxon>
        <taxon>Burkholderiales</taxon>
        <taxon>Oxalobacteraceae</taxon>
        <taxon>Telluria group</taxon>
        <taxon>Pseudoduganella</taxon>
    </lineage>
</organism>
<feature type="domain" description="GGDEF" evidence="4">
    <location>
        <begin position="557"/>
        <end position="690"/>
    </location>
</feature>
<dbReference type="GO" id="GO:0006355">
    <property type="term" value="P:regulation of DNA-templated transcription"/>
    <property type="evidence" value="ECO:0007669"/>
    <property type="project" value="InterPro"/>
</dbReference>
<comment type="caution">
    <text evidence="6">The sequence shown here is derived from an EMBL/GenBank/DDBJ whole genome shotgun (WGS) entry which is preliminary data.</text>
</comment>
<dbReference type="InterPro" id="IPR013767">
    <property type="entry name" value="PAS_fold"/>
</dbReference>
<dbReference type="RefSeq" id="WP_155472481.1">
    <property type="nucleotide sequence ID" value="NZ_BMKG01000028.1"/>
</dbReference>
<dbReference type="AlphaFoldDB" id="A0A6I3T3B8"/>
<dbReference type="InterPro" id="IPR000160">
    <property type="entry name" value="GGDEF_dom"/>
</dbReference>
<dbReference type="NCBIfam" id="TIGR00229">
    <property type="entry name" value="sensory_box"/>
    <property type="match status" value="4"/>
</dbReference>
<gene>
    <name evidence="5" type="ORF">GCM10011572_47100</name>
    <name evidence="6" type="ORF">GM672_20980</name>
</gene>
<dbReference type="SMART" id="SM00091">
    <property type="entry name" value="PAS"/>
    <property type="match status" value="4"/>
</dbReference>
<dbReference type="InterPro" id="IPR043128">
    <property type="entry name" value="Rev_trsase/Diguanyl_cyclase"/>
</dbReference>
<dbReference type="InterPro" id="IPR013656">
    <property type="entry name" value="PAS_4"/>
</dbReference>
<dbReference type="PANTHER" id="PTHR44757">
    <property type="entry name" value="DIGUANYLATE CYCLASE DGCP"/>
    <property type="match status" value="1"/>
</dbReference>
<reference evidence="6 7" key="3">
    <citation type="submission" date="2019-11" db="EMBL/GenBank/DDBJ databases">
        <title>Type strains purchased from KCTC, JCM and DSMZ.</title>
        <authorList>
            <person name="Lu H."/>
        </authorList>
    </citation>
    <scope>NUCLEOTIDE SEQUENCE [LARGE SCALE GENOMIC DNA]</scope>
    <source>
        <strain evidence="6 7">KCTC 52429</strain>
    </source>
</reference>
<dbReference type="InterPro" id="IPR001633">
    <property type="entry name" value="EAL_dom"/>
</dbReference>
<dbReference type="Proteomes" id="UP000622638">
    <property type="component" value="Unassembled WGS sequence"/>
</dbReference>
<dbReference type="PANTHER" id="PTHR44757:SF2">
    <property type="entry name" value="BIOFILM ARCHITECTURE MAINTENANCE PROTEIN MBAA"/>
    <property type="match status" value="1"/>
</dbReference>
<dbReference type="SUPFAM" id="SSF55785">
    <property type="entry name" value="PYP-like sensor domain (PAS domain)"/>
    <property type="match status" value="4"/>
</dbReference>
<dbReference type="PROSITE" id="PS50883">
    <property type="entry name" value="EAL"/>
    <property type="match status" value="1"/>
</dbReference>
<feature type="domain" description="PAC" evidence="2">
    <location>
        <begin position="90"/>
        <end position="142"/>
    </location>
</feature>
<dbReference type="InterPro" id="IPR035965">
    <property type="entry name" value="PAS-like_dom_sf"/>
</dbReference>
<accession>A0A6I3T3B8</accession>
<dbReference type="Pfam" id="PF08448">
    <property type="entry name" value="PAS_4"/>
    <property type="match status" value="1"/>
</dbReference>
<dbReference type="EMBL" id="BMKG01000028">
    <property type="protein sequence ID" value="GGC20313.1"/>
    <property type="molecule type" value="Genomic_DNA"/>
</dbReference>
<dbReference type="EMBL" id="WNKZ01000075">
    <property type="protein sequence ID" value="MTV55206.1"/>
    <property type="molecule type" value="Genomic_DNA"/>
</dbReference>
<evidence type="ECO:0000259" key="1">
    <source>
        <dbReference type="PROSITE" id="PS50112"/>
    </source>
</evidence>
<evidence type="ECO:0000259" key="2">
    <source>
        <dbReference type="PROSITE" id="PS50113"/>
    </source>
</evidence>
<feature type="domain" description="PAS" evidence="1">
    <location>
        <begin position="266"/>
        <end position="336"/>
    </location>
</feature>
<dbReference type="Gene3D" id="3.30.450.20">
    <property type="entry name" value="PAS domain"/>
    <property type="match status" value="4"/>
</dbReference>
<dbReference type="SMART" id="SM00052">
    <property type="entry name" value="EAL"/>
    <property type="match status" value="1"/>
</dbReference>
<dbReference type="CDD" id="cd01948">
    <property type="entry name" value="EAL"/>
    <property type="match status" value="1"/>
</dbReference>
<dbReference type="Proteomes" id="UP000430634">
    <property type="component" value="Unassembled WGS sequence"/>
</dbReference>
<dbReference type="Pfam" id="PF00989">
    <property type="entry name" value="PAS"/>
    <property type="match status" value="1"/>
</dbReference>
<dbReference type="SUPFAM" id="SSF141868">
    <property type="entry name" value="EAL domain-like"/>
    <property type="match status" value="1"/>
</dbReference>
<name>A0A6I3T3B8_9BURK</name>
<feature type="domain" description="PAC" evidence="2">
    <location>
        <begin position="214"/>
        <end position="265"/>
    </location>
</feature>
<dbReference type="Gene3D" id="3.20.20.450">
    <property type="entry name" value="EAL domain"/>
    <property type="match status" value="1"/>
</dbReference>
<reference evidence="5" key="4">
    <citation type="submission" date="2024-05" db="EMBL/GenBank/DDBJ databases">
        <authorList>
            <person name="Sun Q."/>
            <person name="Zhou Y."/>
        </authorList>
    </citation>
    <scope>NUCLEOTIDE SEQUENCE</scope>
    <source>
        <strain evidence="5">CGMCC 1.15931</strain>
    </source>
</reference>
<feature type="domain" description="PAC" evidence="2">
    <location>
        <begin position="340"/>
        <end position="392"/>
    </location>
</feature>
<evidence type="ECO:0000313" key="5">
    <source>
        <dbReference type="EMBL" id="GGC20313.1"/>
    </source>
</evidence>
<sequence>MDIMHDPQNWQLDRHAGELGPFLNQLRDYALYILDPDGIIRSWNAGAEQLKGYPAEEILGRHFSIFYPPEERASGKPAQALAMAARNGSYETEGERLRADGSRFYAAIHISALYDADREPRGYVKLARDISAAKASEIALRDSEARYRALFEHSNDAIVLALLDGAILSANPAACRLFGYSEEEFVRHSRDDIVDMTDPRVEPACHERAETGEATAELTFIRKDGTRFEGSVTSSLWQDSQGRELTSLMVQDVSRRRAEQESLRQSESRLRLLYEHAPVGIVLSDLNGVLMFANRKFIEMSGYAPVELVGQHYLSLSIPEEAGRTAELMRSLFANEVKTVQRERHMRRKDGSAFWVRVTAGTMLDEKGRPEYAIGVFEDISERKQAQLDSARSEDRFRATFQNAPLGISEASLEGRIVNVNAKLLEILGYEREELIGRYFVDLTHPADVEQTTQLYDQLRSGQIDHYTLEKRYLRKDQSFVWVKVTVSLQLSDGKPEYSIAIVEDITERKRAQEDLRLAMERSYHLANHDALTGLANRAQFNDRLRDALAYARRDGHIVALHLLDLDRFKTINDCMGHLTGDLLLQAVAARITSHIRATDLAARLGGDEFVVIQTHLADPSAAGSLADKLVGELCEPYLLDAQEVHSGASIGIALYPNDADDCEQLMRLADLALYEAKHRGRYNYQRYRDEMGAAVREALRLEQELLRALHEDELCLHYQPQFDMRTGRITGVETLLRWRHPDRGMLTAADFIHDAENVGLMLPIGEWILRTACEQYRTWLREGFDAPLTLNVSSRQLKHPRFMPVLRDVLQSTGLPAGSLQLELRESLLLDPKSPEAFLRQLKGTGVQLALDNFGTELTALSSLSRFPLDVVKPCRALVRESLSGVPQNSMLAAIVGVAHGLHISVCAEGVETAAELDSVKQHGCDSAQGNLLSTPLDAEAMVRLIEFHAH</sequence>
<keyword evidence="8" id="KW-1185">Reference proteome</keyword>
<dbReference type="PROSITE" id="PS50887">
    <property type="entry name" value="GGDEF"/>
    <property type="match status" value="1"/>
</dbReference>
<evidence type="ECO:0000313" key="6">
    <source>
        <dbReference type="EMBL" id="MTV55206.1"/>
    </source>
</evidence>
<dbReference type="Gene3D" id="3.30.70.270">
    <property type="match status" value="1"/>
</dbReference>
<reference evidence="8" key="2">
    <citation type="journal article" date="2019" name="Int. J. Syst. Evol. Microbiol.">
        <title>The Global Catalogue of Microorganisms (GCM) 10K type strain sequencing project: providing services to taxonomists for standard genome sequencing and annotation.</title>
        <authorList>
            <consortium name="The Broad Institute Genomics Platform"/>
            <consortium name="The Broad Institute Genome Sequencing Center for Infectious Disease"/>
            <person name="Wu L."/>
            <person name="Ma J."/>
        </authorList>
    </citation>
    <scope>NUCLEOTIDE SEQUENCE [LARGE SCALE GENOMIC DNA]</scope>
    <source>
        <strain evidence="8">CGMCC 1.15931</strain>
    </source>
</reference>
<dbReference type="CDD" id="cd01949">
    <property type="entry name" value="GGDEF"/>
    <property type="match status" value="1"/>
</dbReference>
<dbReference type="NCBIfam" id="TIGR00254">
    <property type="entry name" value="GGDEF"/>
    <property type="match status" value="1"/>
</dbReference>
<dbReference type="CDD" id="cd00130">
    <property type="entry name" value="PAS"/>
    <property type="match status" value="4"/>
</dbReference>
<dbReference type="InterPro" id="IPR035919">
    <property type="entry name" value="EAL_sf"/>
</dbReference>